<organism evidence="2 3">
    <name type="scientific">Rhamnella rubrinervis</name>
    <dbReference type="NCBI Taxonomy" id="2594499"/>
    <lineage>
        <taxon>Eukaryota</taxon>
        <taxon>Viridiplantae</taxon>
        <taxon>Streptophyta</taxon>
        <taxon>Embryophyta</taxon>
        <taxon>Tracheophyta</taxon>
        <taxon>Spermatophyta</taxon>
        <taxon>Magnoliopsida</taxon>
        <taxon>eudicotyledons</taxon>
        <taxon>Gunneridae</taxon>
        <taxon>Pentapetalae</taxon>
        <taxon>rosids</taxon>
        <taxon>fabids</taxon>
        <taxon>Rosales</taxon>
        <taxon>Rhamnaceae</taxon>
        <taxon>rhamnoid group</taxon>
        <taxon>Rhamneae</taxon>
        <taxon>Rhamnella</taxon>
    </lineage>
</organism>
<keyword evidence="1" id="KW-0812">Transmembrane</keyword>
<keyword evidence="1" id="KW-0472">Membrane</keyword>
<dbReference type="EMBL" id="VOIH02000004">
    <property type="protein sequence ID" value="KAF3449415.1"/>
    <property type="molecule type" value="Genomic_DNA"/>
</dbReference>
<comment type="caution">
    <text evidence="2">The sequence shown here is derived from an EMBL/GenBank/DDBJ whole genome shotgun (WGS) entry which is preliminary data.</text>
</comment>
<evidence type="ECO:0000313" key="3">
    <source>
        <dbReference type="Proteomes" id="UP000796880"/>
    </source>
</evidence>
<name>A0A8K0HCK8_9ROSA</name>
<sequence>MLALYLTACVGRPSHADGVRSATQVSAAGGIFGLIAGLLVESLLFIIRASNEDLKSTTPTSNPKKDHMVLGSYAHFNKNDMSSRALVAAI</sequence>
<proteinExistence type="predicted"/>
<evidence type="ECO:0000256" key="1">
    <source>
        <dbReference type="SAM" id="Phobius"/>
    </source>
</evidence>
<protein>
    <submittedName>
        <fullName evidence="2">Uncharacterized protein</fullName>
    </submittedName>
</protein>
<gene>
    <name evidence="2" type="ORF">FNV43_RR10143</name>
</gene>
<dbReference type="AlphaFoldDB" id="A0A8K0HCK8"/>
<dbReference type="Proteomes" id="UP000796880">
    <property type="component" value="Unassembled WGS sequence"/>
</dbReference>
<keyword evidence="3" id="KW-1185">Reference proteome</keyword>
<keyword evidence="1" id="KW-1133">Transmembrane helix</keyword>
<feature type="transmembrane region" description="Helical" evidence="1">
    <location>
        <begin position="26"/>
        <end position="47"/>
    </location>
</feature>
<accession>A0A8K0HCK8</accession>
<reference evidence="2" key="1">
    <citation type="submission" date="2020-03" db="EMBL/GenBank/DDBJ databases">
        <title>A high-quality chromosome-level genome assembly of a woody plant with both climbing and erect habits, Rhamnella rubrinervis.</title>
        <authorList>
            <person name="Lu Z."/>
            <person name="Yang Y."/>
            <person name="Zhu X."/>
            <person name="Sun Y."/>
        </authorList>
    </citation>
    <scope>NUCLEOTIDE SEQUENCE</scope>
    <source>
        <strain evidence="2">BYM</strain>
        <tissue evidence="2">Leaf</tissue>
    </source>
</reference>
<evidence type="ECO:0000313" key="2">
    <source>
        <dbReference type="EMBL" id="KAF3449415.1"/>
    </source>
</evidence>